<evidence type="ECO:0000313" key="3">
    <source>
        <dbReference type="Proteomes" id="UP000626244"/>
    </source>
</evidence>
<evidence type="ECO:0000256" key="1">
    <source>
        <dbReference type="SAM" id="Phobius"/>
    </source>
</evidence>
<feature type="transmembrane region" description="Helical" evidence="1">
    <location>
        <begin position="73"/>
        <end position="93"/>
    </location>
</feature>
<dbReference type="Proteomes" id="UP000626244">
    <property type="component" value="Unassembled WGS sequence"/>
</dbReference>
<dbReference type="AlphaFoldDB" id="A0A8J3AJR5"/>
<feature type="transmembrane region" description="Helical" evidence="1">
    <location>
        <begin position="6"/>
        <end position="27"/>
    </location>
</feature>
<comment type="caution">
    <text evidence="2">The sequence shown here is derived from an EMBL/GenBank/DDBJ whole genome shotgun (WGS) entry which is preliminary data.</text>
</comment>
<feature type="transmembrane region" description="Helical" evidence="1">
    <location>
        <begin position="114"/>
        <end position="131"/>
    </location>
</feature>
<name>A0A8J3AJR5_9BACI</name>
<dbReference type="OrthoDB" id="2987426at2"/>
<feature type="transmembrane region" description="Helical" evidence="1">
    <location>
        <begin position="255"/>
        <end position="274"/>
    </location>
</feature>
<keyword evidence="1" id="KW-0812">Transmembrane</keyword>
<sequence>MINRILPNYYFSLECLYVYFLLCLFNFSSNQLPPLFSFLSVCLVGNISLFFILQQKQVTQLIPFLTGIVAGGIGYVLGFNQITAIACACFLFFRMKSFSIDSSLWIEERHKFQVLFYCSGLFILFYGWIVNYSYMNVLYGISIGFTVLFSFGRFLQQAVHKDALKNVHGLFGALSIAVILASIVTVFIPTVKWGIFKLLDGLLGLVGFMAAPLFNLLEKIQLQPKLKGEEEELRQNLDKLPQTQKDNIIISDIPSWSWLIIFILICIMIGVYLYKFKFIKVEQTLQQSPLEIDQLSFKENTKIIKRFFNYSAPSDHIRKLIFQLQKFALKHDLGRHEHETLNEWFQRAEFQHHQDLLHAYEQVRYGNGILEHNEKYYEKEFQTLKKEIKDRTKDKAKKN</sequence>
<evidence type="ECO:0000313" key="2">
    <source>
        <dbReference type="EMBL" id="GGI14783.1"/>
    </source>
</evidence>
<feature type="transmembrane region" description="Helical" evidence="1">
    <location>
        <begin position="167"/>
        <end position="188"/>
    </location>
</feature>
<keyword evidence="1" id="KW-1133">Transmembrane helix</keyword>
<evidence type="ECO:0008006" key="4">
    <source>
        <dbReference type="Google" id="ProtNLM"/>
    </source>
</evidence>
<dbReference type="EMBL" id="BMHB01000001">
    <property type="protein sequence ID" value="GGI14783.1"/>
    <property type="molecule type" value="Genomic_DNA"/>
</dbReference>
<gene>
    <name evidence="2" type="ORF">GCM10007380_24680</name>
</gene>
<feature type="transmembrane region" description="Helical" evidence="1">
    <location>
        <begin position="194"/>
        <end position="217"/>
    </location>
</feature>
<proteinExistence type="predicted"/>
<protein>
    <recommendedName>
        <fullName evidence="4">DUF4129 domain-containing protein</fullName>
    </recommendedName>
</protein>
<keyword evidence="1" id="KW-0472">Membrane</keyword>
<organism evidence="2 3">
    <name type="scientific">Gottfriedia solisilvae</name>
    <dbReference type="NCBI Taxonomy" id="1516104"/>
    <lineage>
        <taxon>Bacteria</taxon>
        <taxon>Bacillati</taxon>
        <taxon>Bacillota</taxon>
        <taxon>Bacilli</taxon>
        <taxon>Bacillales</taxon>
        <taxon>Bacillaceae</taxon>
        <taxon>Gottfriedia</taxon>
    </lineage>
</organism>
<feature type="transmembrane region" description="Helical" evidence="1">
    <location>
        <begin position="34"/>
        <end position="53"/>
    </location>
</feature>
<dbReference type="RefSeq" id="WP_088000064.1">
    <property type="nucleotide sequence ID" value="NZ_BMHB01000001.1"/>
</dbReference>
<keyword evidence="3" id="KW-1185">Reference proteome</keyword>
<reference evidence="3" key="1">
    <citation type="journal article" date="2019" name="Int. J. Syst. Evol. Microbiol.">
        <title>The Global Catalogue of Microorganisms (GCM) 10K type strain sequencing project: providing services to taxonomists for standard genome sequencing and annotation.</title>
        <authorList>
            <consortium name="The Broad Institute Genomics Platform"/>
            <consortium name="The Broad Institute Genome Sequencing Center for Infectious Disease"/>
            <person name="Wu L."/>
            <person name="Ma J."/>
        </authorList>
    </citation>
    <scope>NUCLEOTIDE SEQUENCE [LARGE SCALE GENOMIC DNA]</scope>
    <source>
        <strain evidence="3">CGMCC 1.14993</strain>
    </source>
</reference>
<feature type="transmembrane region" description="Helical" evidence="1">
    <location>
        <begin position="137"/>
        <end position="155"/>
    </location>
</feature>
<accession>A0A8J3AJR5</accession>